<sequence>MLAPLQSEAHMDAHLPIWPQHEVFYIESMLFHTRKACSSMDYIADLIERIDRHQADGGTLAFDCSIALDHGQSIVLCAAAVSRYFWPVRKAHAPRGAYLKRVFKVEDGSPLRDRSLRDAAEHFDERLDNHLAGSIVGVILPEWFGPTHRSDAPTHYFRAYFIDSGKFRILDDEFEIQAMSDELVRIHNQLLSHVDGGGRFPGTSA</sequence>
<reference evidence="1 2" key="1">
    <citation type="submission" date="2017-02" db="EMBL/GenBank/DDBJ databases">
        <authorList>
            <person name="Peterson S.W."/>
        </authorList>
    </citation>
    <scope>NUCLEOTIDE SEQUENCE [LARGE SCALE GENOMIC DNA]</scope>
    <source>
        <strain evidence="1 2">P15</strain>
    </source>
</reference>
<proteinExistence type="predicted"/>
<dbReference type="EMBL" id="FUZV01000001">
    <property type="protein sequence ID" value="SKC61399.1"/>
    <property type="molecule type" value="Genomic_DNA"/>
</dbReference>
<evidence type="ECO:0000313" key="1">
    <source>
        <dbReference type="EMBL" id="SKC61399.1"/>
    </source>
</evidence>
<dbReference type="AlphaFoldDB" id="A0A1T5KD04"/>
<name>A0A1T5KD04_9GAMM</name>
<accession>A0A1T5KD04</accession>
<evidence type="ECO:0000313" key="2">
    <source>
        <dbReference type="Proteomes" id="UP000190341"/>
    </source>
</evidence>
<gene>
    <name evidence="1" type="ORF">SAMN06296058_1584</name>
</gene>
<protein>
    <submittedName>
        <fullName evidence="1">Uncharacterized protein</fullName>
    </submittedName>
</protein>
<dbReference type="Proteomes" id="UP000190341">
    <property type="component" value="Unassembled WGS sequence"/>
</dbReference>
<organism evidence="1 2">
    <name type="scientific">Pseudoxanthomonas indica</name>
    <dbReference type="NCBI Taxonomy" id="428993"/>
    <lineage>
        <taxon>Bacteria</taxon>
        <taxon>Pseudomonadati</taxon>
        <taxon>Pseudomonadota</taxon>
        <taxon>Gammaproteobacteria</taxon>
        <taxon>Lysobacterales</taxon>
        <taxon>Lysobacteraceae</taxon>
        <taxon>Pseudoxanthomonas</taxon>
    </lineage>
</organism>
<dbReference type="STRING" id="428993.SAMN06296058_1584"/>
<keyword evidence="2" id="KW-1185">Reference proteome</keyword>